<feature type="region of interest" description="Disordered" evidence="3">
    <location>
        <begin position="24"/>
        <end position="45"/>
    </location>
</feature>
<evidence type="ECO:0000313" key="5">
    <source>
        <dbReference type="EMBL" id="KAE8313560.1"/>
    </source>
</evidence>
<dbReference type="Proteomes" id="UP000325433">
    <property type="component" value="Unassembled WGS sequence"/>
</dbReference>
<feature type="signal peptide" evidence="4">
    <location>
        <begin position="1"/>
        <end position="18"/>
    </location>
</feature>
<dbReference type="EMBL" id="ML738324">
    <property type="protein sequence ID" value="KAE8313560.1"/>
    <property type="molecule type" value="Genomic_DNA"/>
</dbReference>
<reference evidence="6" key="1">
    <citation type="submission" date="2019-04" db="EMBL/GenBank/DDBJ databases">
        <title>Friends and foes A comparative genomics studyof 23 Aspergillus species from section Flavi.</title>
        <authorList>
            <consortium name="DOE Joint Genome Institute"/>
            <person name="Kjaerbolling I."/>
            <person name="Vesth T."/>
            <person name="Frisvad J.C."/>
            <person name="Nybo J.L."/>
            <person name="Theobald S."/>
            <person name="Kildgaard S."/>
            <person name="Isbrandt T."/>
            <person name="Kuo A."/>
            <person name="Sato A."/>
            <person name="Lyhne E.K."/>
            <person name="Kogle M.E."/>
            <person name="Wiebenga A."/>
            <person name="Kun R.S."/>
            <person name="Lubbers R.J."/>
            <person name="Makela M.R."/>
            <person name="Barry K."/>
            <person name="Chovatia M."/>
            <person name="Clum A."/>
            <person name="Daum C."/>
            <person name="Haridas S."/>
            <person name="He G."/>
            <person name="LaButti K."/>
            <person name="Lipzen A."/>
            <person name="Mondo S."/>
            <person name="Riley R."/>
            <person name="Salamov A."/>
            <person name="Simmons B.A."/>
            <person name="Magnuson J.K."/>
            <person name="Henrissat B."/>
            <person name="Mortensen U.H."/>
            <person name="Larsen T.O."/>
            <person name="Devries R.P."/>
            <person name="Grigoriev I.V."/>
            <person name="Machida M."/>
            <person name="Baker S.E."/>
            <person name="Andersen M.R."/>
        </authorList>
    </citation>
    <scope>NUCLEOTIDE SEQUENCE [LARGE SCALE GENOMIC DNA]</scope>
    <source>
        <strain evidence="6">CBS 130015</strain>
    </source>
</reference>
<keyword evidence="1" id="KW-0929">Antimicrobial</keyword>
<keyword evidence="4" id="KW-0732">Signal</keyword>
<feature type="compositionally biased region" description="Low complexity" evidence="3">
    <location>
        <begin position="24"/>
        <end position="41"/>
    </location>
</feature>
<protein>
    <recommendedName>
        <fullName evidence="7">Antifungal protein</fullName>
    </recommendedName>
</protein>
<evidence type="ECO:0000256" key="1">
    <source>
        <dbReference type="ARBA" id="ARBA00022529"/>
    </source>
</evidence>
<feature type="chain" id="PRO_5024881225" description="Antifungal protein" evidence="4">
    <location>
        <begin position="19"/>
        <end position="110"/>
    </location>
</feature>
<dbReference type="Gene3D" id="2.40.50.60">
    <property type="entry name" value="Antifungal protein domain"/>
    <property type="match status" value="1"/>
</dbReference>
<gene>
    <name evidence="5" type="ORF">BDV41DRAFT_536239</name>
</gene>
<proteinExistence type="predicted"/>
<evidence type="ECO:0000256" key="2">
    <source>
        <dbReference type="ARBA" id="ARBA00022577"/>
    </source>
</evidence>
<dbReference type="AlphaFoldDB" id="A0A5N6W2G1"/>
<evidence type="ECO:0000313" key="6">
    <source>
        <dbReference type="Proteomes" id="UP000325433"/>
    </source>
</evidence>
<name>A0A5N6W2G1_9EURO</name>
<accession>A0A5N6W2G1</accession>
<dbReference type="InterPro" id="IPR023112">
    <property type="entry name" value="Antifungal-protein_dom_sf"/>
</dbReference>
<evidence type="ECO:0000256" key="3">
    <source>
        <dbReference type="SAM" id="MobiDB-lite"/>
    </source>
</evidence>
<dbReference type="SUPFAM" id="SSF57598">
    <property type="entry name" value="Antifungal protein (AGAFP)"/>
    <property type="match status" value="1"/>
</dbReference>
<sequence>MKAFTLTSFGLALSGALGALASPAIPETPTSGTPRSGTPTSNDLYVRNENNRQVKYTGTCSPQTNNCRYETQSGLSAFCRCGFKVCTTDIPSKDCYFDSYSRKCVCQEVI</sequence>
<dbReference type="GO" id="GO:0050832">
    <property type="term" value="P:defense response to fungus"/>
    <property type="evidence" value="ECO:0007669"/>
    <property type="project" value="UniProtKB-KW"/>
</dbReference>
<dbReference type="InterPro" id="IPR022706">
    <property type="entry name" value="Antifungal_prot"/>
</dbReference>
<evidence type="ECO:0008006" key="7">
    <source>
        <dbReference type="Google" id="ProtNLM"/>
    </source>
</evidence>
<organism evidence="5 6">
    <name type="scientific">Aspergillus transmontanensis</name>
    <dbReference type="NCBI Taxonomy" id="1034304"/>
    <lineage>
        <taxon>Eukaryota</taxon>
        <taxon>Fungi</taxon>
        <taxon>Dikarya</taxon>
        <taxon>Ascomycota</taxon>
        <taxon>Pezizomycotina</taxon>
        <taxon>Eurotiomycetes</taxon>
        <taxon>Eurotiomycetidae</taxon>
        <taxon>Eurotiales</taxon>
        <taxon>Aspergillaceae</taxon>
        <taxon>Aspergillus</taxon>
        <taxon>Aspergillus subgen. Circumdati</taxon>
    </lineage>
</organism>
<keyword evidence="6" id="KW-1185">Reference proteome</keyword>
<feature type="non-terminal residue" evidence="5">
    <location>
        <position position="110"/>
    </location>
</feature>
<evidence type="ECO:0000256" key="4">
    <source>
        <dbReference type="SAM" id="SignalP"/>
    </source>
</evidence>
<keyword evidence="2" id="KW-0295">Fungicide</keyword>
<dbReference type="GO" id="GO:0031640">
    <property type="term" value="P:killing of cells of another organism"/>
    <property type="evidence" value="ECO:0007669"/>
    <property type="project" value="UniProtKB-KW"/>
</dbReference>
<dbReference type="Pfam" id="PF11402">
    <property type="entry name" value="Antifungal_prot"/>
    <property type="match status" value="1"/>
</dbReference>